<organism evidence="1 2">
    <name type="scientific">Galerina marginata (strain CBS 339.88)</name>
    <dbReference type="NCBI Taxonomy" id="685588"/>
    <lineage>
        <taxon>Eukaryota</taxon>
        <taxon>Fungi</taxon>
        <taxon>Dikarya</taxon>
        <taxon>Basidiomycota</taxon>
        <taxon>Agaricomycotina</taxon>
        <taxon>Agaricomycetes</taxon>
        <taxon>Agaricomycetidae</taxon>
        <taxon>Agaricales</taxon>
        <taxon>Agaricineae</taxon>
        <taxon>Strophariaceae</taxon>
        <taxon>Galerina</taxon>
    </lineage>
</organism>
<dbReference type="STRING" id="685588.A0A067SZY7"/>
<dbReference type="EMBL" id="KL142389">
    <property type="protein sequence ID" value="KDR72338.1"/>
    <property type="molecule type" value="Genomic_DNA"/>
</dbReference>
<dbReference type="Proteomes" id="UP000027222">
    <property type="component" value="Unassembled WGS sequence"/>
</dbReference>
<dbReference type="HOGENOM" id="CLU_039761_0_1_1"/>
<gene>
    <name evidence="1" type="ORF">GALMADRAFT_229131</name>
</gene>
<evidence type="ECO:0000313" key="2">
    <source>
        <dbReference type="Proteomes" id="UP000027222"/>
    </source>
</evidence>
<accession>A0A067SZY7</accession>
<name>A0A067SZY7_GALM3</name>
<keyword evidence="2" id="KW-1185">Reference proteome</keyword>
<dbReference type="AlphaFoldDB" id="A0A067SZY7"/>
<sequence length="390" mass="44361">MPDLPTIIQKYIDESVRQKDLPRVLERDHHVKIGLRTVQKYMKEFNILTTRRNGLTEEQQALAIDTLTEEDPTHRWGYRTIKEKLALQGIHIRRDGIMDYRLIKNPQATAARHPSNAKAHPHGIWSLGPNEEWCVDGHEKILLSMGIAVWGVADKCARMELGLWAMPNARVRDLPPALFLRLVKKRGGMALSTTSDKGTEVGKLIPLVTTLRATYANIPEEVLPAFKAVKSTSNITRERNWRPLWEKELSNVAHHYQLGKAASGFTQGDPTHVAVSAWIWGKIVQLRLDEAVHQSQMHRIRKQKNILLPSGARRIDIYNHPEDHELMDCLIKIPAKDIDDLLLEHDRPDLLQFGTDEEVAMCEAVYSAIGSPTPRAPIGWQIFCNMKKVP</sequence>
<dbReference type="OrthoDB" id="5392716at2759"/>
<dbReference type="PANTHER" id="PTHR46177">
    <property type="entry name" value="INTEGRASE CATALYTIC DOMAIN-CONTAINING PROTEIN"/>
    <property type="match status" value="1"/>
</dbReference>
<proteinExistence type="predicted"/>
<evidence type="ECO:0008006" key="3">
    <source>
        <dbReference type="Google" id="ProtNLM"/>
    </source>
</evidence>
<dbReference type="PANTHER" id="PTHR46177:SF1">
    <property type="entry name" value="INTEGRASE CATALYTIC DOMAIN-CONTAINING PROTEIN"/>
    <property type="match status" value="1"/>
</dbReference>
<evidence type="ECO:0000313" key="1">
    <source>
        <dbReference type="EMBL" id="KDR72338.1"/>
    </source>
</evidence>
<protein>
    <recommendedName>
        <fullName evidence="3">Integrase catalytic domain-containing protein</fullName>
    </recommendedName>
</protein>
<reference evidence="2" key="1">
    <citation type="journal article" date="2014" name="Proc. Natl. Acad. Sci. U.S.A.">
        <title>Extensive sampling of basidiomycete genomes demonstrates inadequacy of the white-rot/brown-rot paradigm for wood decay fungi.</title>
        <authorList>
            <person name="Riley R."/>
            <person name="Salamov A.A."/>
            <person name="Brown D.W."/>
            <person name="Nagy L.G."/>
            <person name="Floudas D."/>
            <person name="Held B.W."/>
            <person name="Levasseur A."/>
            <person name="Lombard V."/>
            <person name="Morin E."/>
            <person name="Otillar R."/>
            <person name="Lindquist E.A."/>
            <person name="Sun H."/>
            <person name="LaButti K.M."/>
            <person name="Schmutz J."/>
            <person name="Jabbour D."/>
            <person name="Luo H."/>
            <person name="Baker S.E."/>
            <person name="Pisabarro A.G."/>
            <person name="Walton J.D."/>
            <person name="Blanchette R.A."/>
            <person name="Henrissat B."/>
            <person name="Martin F."/>
            <person name="Cullen D."/>
            <person name="Hibbett D.S."/>
            <person name="Grigoriev I.V."/>
        </authorList>
    </citation>
    <scope>NUCLEOTIDE SEQUENCE [LARGE SCALE GENOMIC DNA]</scope>
    <source>
        <strain evidence="2">CBS 339.88</strain>
    </source>
</reference>